<evidence type="ECO:0000313" key="2">
    <source>
        <dbReference type="EMBL" id="CAD6193688.1"/>
    </source>
</evidence>
<name>A0A8S1HH40_9PELO</name>
<dbReference type="Proteomes" id="UP000835052">
    <property type="component" value="Unassembled WGS sequence"/>
</dbReference>
<evidence type="ECO:0000313" key="3">
    <source>
        <dbReference type="Proteomes" id="UP000835052"/>
    </source>
</evidence>
<comment type="caution">
    <text evidence="2">The sequence shown here is derived from an EMBL/GenBank/DDBJ whole genome shotgun (WGS) entry which is preliminary data.</text>
</comment>
<gene>
    <name evidence="2" type="ORF">CAUJ_LOCUS9607</name>
</gene>
<protein>
    <submittedName>
        <fullName evidence="2">Uncharacterized protein</fullName>
    </submittedName>
</protein>
<accession>A0A8S1HH40</accession>
<sequence length="375" mass="42407">MNALEPSRSTGKSGSRPPISQSSVSRNNANTISFANIRTIDASSKRSQRIREVSTQNFTVAPVYSTIFPALPSLPFPMAYPPQNAFFPPPPPLFPPMRPMYFYGPEMIPPPHASSQYFYSDENRPPCQQKAKKILKIEPPSIKKTSGVTHRKQMLENRKHFAFGLTDAENSMAQTPEKNDSKSWIDLNAKEFIPSRSMKKEKKSSSNDLYYTTDPDDFPESSMQTPPIEDSSPTQKSSEQNNLTSPEKETPAEKNKTKDDDFDWSSRNSKFIGLRSDFIPKPKPARKLEFSKTPRNSWKSISNLQTEAEENANIFKKLANQRILSKDFGRFLTLHTCMSDQLCLAEKMNDATSASVWKKAIADVENRAKQIFSSD</sequence>
<feature type="compositionally biased region" description="Polar residues" evidence="1">
    <location>
        <begin position="7"/>
        <end position="36"/>
    </location>
</feature>
<feature type="region of interest" description="Disordered" evidence="1">
    <location>
        <begin position="1"/>
        <end position="38"/>
    </location>
</feature>
<feature type="compositionally biased region" description="Basic and acidic residues" evidence="1">
    <location>
        <begin position="246"/>
        <end position="259"/>
    </location>
</feature>
<organism evidence="2 3">
    <name type="scientific">Caenorhabditis auriculariae</name>
    <dbReference type="NCBI Taxonomy" id="2777116"/>
    <lineage>
        <taxon>Eukaryota</taxon>
        <taxon>Metazoa</taxon>
        <taxon>Ecdysozoa</taxon>
        <taxon>Nematoda</taxon>
        <taxon>Chromadorea</taxon>
        <taxon>Rhabditida</taxon>
        <taxon>Rhabditina</taxon>
        <taxon>Rhabditomorpha</taxon>
        <taxon>Rhabditoidea</taxon>
        <taxon>Rhabditidae</taxon>
        <taxon>Peloderinae</taxon>
        <taxon>Caenorhabditis</taxon>
    </lineage>
</organism>
<feature type="region of interest" description="Disordered" evidence="1">
    <location>
        <begin position="196"/>
        <end position="262"/>
    </location>
</feature>
<dbReference type="EMBL" id="CAJGYM010000037">
    <property type="protein sequence ID" value="CAD6193688.1"/>
    <property type="molecule type" value="Genomic_DNA"/>
</dbReference>
<feature type="compositionally biased region" description="Polar residues" evidence="1">
    <location>
        <begin position="221"/>
        <end position="245"/>
    </location>
</feature>
<evidence type="ECO:0000256" key="1">
    <source>
        <dbReference type="SAM" id="MobiDB-lite"/>
    </source>
</evidence>
<reference evidence="2" key="1">
    <citation type="submission" date="2020-10" db="EMBL/GenBank/DDBJ databases">
        <authorList>
            <person name="Kikuchi T."/>
        </authorList>
    </citation>
    <scope>NUCLEOTIDE SEQUENCE</scope>
    <source>
        <strain evidence="2">NKZ352</strain>
    </source>
</reference>
<dbReference type="AlphaFoldDB" id="A0A8S1HH40"/>
<proteinExistence type="predicted"/>
<keyword evidence="3" id="KW-1185">Reference proteome</keyword>